<evidence type="ECO:0000313" key="2">
    <source>
        <dbReference type="Proteomes" id="UP000736335"/>
    </source>
</evidence>
<name>A0A9P6HB96_9AGAM</name>
<sequence>CDYAQENQRIPDLKRHIITHNRWLEPEKWICCGVGMERAHLYGTGIKQGMTDEECIKAGAYDFRGRLMIGGCMKTFARRDALKRHVDNRNISCVGHM</sequence>
<feature type="non-terminal residue" evidence="1">
    <location>
        <position position="97"/>
    </location>
</feature>
<dbReference type="OrthoDB" id="8922241at2759"/>
<protein>
    <submittedName>
        <fullName evidence="1">Uncharacterized protein</fullName>
    </submittedName>
</protein>
<organism evidence="1 2">
    <name type="scientific">Thelephora terrestris</name>
    <dbReference type="NCBI Taxonomy" id="56493"/>
    <lineage>
        <taxon>Eukaryota</taxon>
        <taxon>Fungi</taxon>
        <taxon>Dikarya</taxon>
        <taxon>Basidiomycota</taxon>
        <taxon>Agaricomycotina</taxon>
        <taxon>Agaricomycetes</taxon>
        <taxon>Thelephorales</taxon>
        <taxon>Thelephoraceae</taxon>
        <taxon>Thelephora</taxon>
    </lineage>
</organism>
<reference evidence="1" key="2">
    <citation type="submission" date="2020-11" db="EMBL/GenBank/DDBJ databases">
        <authorList>
            <consortium name="DOE Joint Genome Institute"/>
            <person name="Kuo A."/>
            <person name="Miyauchi S."/>
            <person name="Kiss E."/>
            <person name="Drula E."/>
            <person name="Kohler A."/>
            <person name="Sanchez-Garcia M."/>
            <person name="Andreopoulos B."/>
            <person name="Barry K.W."/>
            <person name="Bonito G."/>
            <person name="Buee M."/>
            <person name="Carver A."/>
            <person name="Chen C."/>
            <person name="Cichocki N."/>
            <person name="Clum A."/>
            <person name="Culley D."/>
            <person name="Crous P.W."/>
            <person name="Fauchery L."/>
            <person name="Girlanda M."/>
            <person name="Hayes R."/>
            <person name="Keri Z."/>
            <person name="Labutti K."/>
            <person name="Lipzen A."/>
            <person name="Lombard V."/>
            <person name="Magnuson J."/>
            <person name="Maillard F."/>
            <person name="Morin E."/>
            <person name="Murat C."/>
            <person name="Nolan M."/>
            <person name="Ohm R."/>
            <person name="Pangilinan J."/>
            <person name="Pereira M."/>
            <person name="Perotto S."/>
            <person name="Peter M."/>
            <person name="Riley R."/>
            <person name="Sitrit Y."/>
            <person name="Stielow B."/>
            <person name="Szollosi G."/>
            <person name="Zifcakova L."/>
            <person name="Stursova M."/>
            <person name="Spatafora J.W."/>
            <person name="Tedersoo L."/>
            <person name="Vaario L.-M."/>
            <person name="Yamada A."/>
            <person name="Yan M."/>
            <person name="Wang P."/>
            <person name="Xu J."/>
            <person name="Bruns T."/>
            <person name="Baldrian P."/>
            <person name="Vilgalys R."/>
            <person name="Henrissat B."/>
            <person name="Grigoriev I.V."/>
            <person name="Hibbett D."/>
            <person name="Nagy L.G."/>
            <person name="Martin F.M."/>
        </authorList>
    </citation>
    <scope>NUCLEOTIDE SEQUENCE</scope>
    <source>
        <strain evidence="1">UH-Tt-Lm1</strain>
    </source>
</reference>
<dbReference type="Proteomes" id="UP000736335">
    <property type="component" value="Unassembled WGS sequence"/>
</dbReference>
<evidence type="ECO:0000313" key="1">
    <source>
        <dbReference type="EMBL" id="KAF9783411.1"/>
    </source>
</evidence>
<proteinExistence type="predicted"/>
<feature type="non-terminal residue" evidence="1">
    <location>
        <position position="1"/>
    </location>
</feature>
<gene>
    <name evidence="1" type="ORF">BJ322DRAFT_975974</name>
</gene>
<dbReference type="AlphaFoldDB" id="A0A9P6HB96"/>
<reference evidence="1" key="1">
    <citation type="journal article" date="2020" name="Nat. Commun.">
        <title>Large-scale genome sequencing of mycorrhizal fungi provides insights into the early evolution of symbiotic traits.</title>
        <authorList>
            <person name="Miyauchi S."/>
            <person name="Kiss E."/>
            <person name="Kuo A."/>
            <person name="Drula E."/>
            <person name="Kohler A."/>
            <person name="Sanchez-Garcia M."/>
            <person name="Morin E."/>
            <person name="Andreopoulos B."/>
            <person name="Barry K.W."/>
            <person name="Bonito G."/>
            <person name="Buee M."/>
            <person name="Carver A."/>
            <person name="Chen C."/>
            <person name="Cichocki N."/>
            <person name="Clum A."/>
            <person name="Culley D."/>
            <person name="Crous P.W."/>
            <person name="Fauchery L."/>
            <person name="Girlanda M."/>
            <person name="Hayes R.D."/>
            <person name="Keri Z."/>
            <person name="LaButti K."/>
            <person name="Lipzen A."/>
            <person name="Lombard V."/>
            <person name="Magnuson J."/>
            <person name="Maillard F."/>
            <person name="Murat C."/>
            <person name="Nolan M."/>
            <person name="Ohm R.A."/>
            <person name="Pangilinan J."/>
            <person name="Pereira M.F."/>
            <person name="Perotto S."/>
            <person name="Peter M."/>
            <person name="Pfister S."/>
            <person name="Riley R."/>
            <person name="Sitrit Y."/>
            <person name="Stielow J.B."/>
            <person name="Szollosi G."/>
            <person name="Zifcakova L."/>
            <person name="Stursova M."/>
            <person name="Spatafora J.W."/>
            <person name="Tedersoo L."/>
            <person name="Vaario L.M."/>
            <person name="Yamada A."/>
            <person name="Yan M."/>
            <person name="Wang P."/>
            <person name="Xu J."/>
            <person name="Bruns T."/>
            <person name="Baldrian P."/>
            <person name="Vilgalys R."/>
            <person name="Dunand C."/>
            <person name="Henrissat B."/>
            <person name="Grigoriev I.V."/>
            <person name="Hibbett D."/>
            <person name="Nagy L.G."/>
            <person name="Martin F.M."/>
        </authorList>
    </citation>
    <scope>NUCLEOTIDE SEQUENCE</scope>
    <source>
        <strain evidence="1">UH-Tt-Lm1</strain>
    </source>
</reference>
<accession>A0A9P6HB96</accession>
<comment type="caution">
    <text evidence="1">The sequence shown here is derived from an EMBL/GenBank/DDBJ whole genome shotgun (WGS) entry which is preliminary data.</text>
</comment>
<dbReference type="EMBL" id="WIUZ02000010">
    <property type="protein sequence ID" value="KAF9783411.1"/>
    <property type="molecule type" value="Genomic_DNA"/>
</dbReference>
<keyword evidence="2" id="KW-1185">Reference proteome</keyword>